<sequence length="39" mass="4689">IQLICNALVLDFQVYVSIQDIFTFYTRDARRCAVRWYST</sequence>
<proteinExistence type="predicted"/>
<name>A0A9N9N894_FUNMO</name>
<evidence type="ECO:0000313" key="2">
    <source>
        <dbReference type="Proteomes" id="UP000789375"/>
    </source>
</evidence>
<organism evidence="1 2">
    <name type="scientific">Funneliformis mosseae</name>
    <name type="common">Endomycorrhizal fungus</name>
    <name type="synonym">Glomus mosseae</name>
    <dbReference type="NCBI Taxonomy" id="27381"/>
    <lineage>
        <taxon>Eukaryota</taxon>
        <taxon>Fungi</taxon>
        <taxon>Fungi incertae sedis</taxon>
        <taxon>Mucoromycota</taxon>
        <taxon>Glomeromycotina</taxon>
        <taxon>Glomeromycetes</taxon>
        <taxon>Glomerales</taxon>
        <taxon>Glomeraceae</taxon>
        <taxon>Funneliformis</taxon>
    </lineage>
</organism>
<evidence type="ECO:0000313" key="1">
    <source>
        <dbReference type="EMBL" id="CAG8712906.1"/>
    </source>
</evidence>
<gene>
    <name evidence="1" type="ORF">FMOSSE_LOCUS14441</name>
</gene>
<dbReference type="AlphaFoldDB" id="A0A9N9N894"/>
<comment type="caution">
    <text evidence="1">The sequence shown here is derived from an EMBL/GenBank/DDBJ whole genome shotgun (WGS) entry which is preliminary data.</text>
</comment>
<dbReference type="Proteomes" id="UP000789375">
    <property type="component" value="Unassembled WGS sequence"/>
</dbReference>
<reference evidence="1" key="1">
    <citation type="submission" date="2021-06" db="EMBL/GenBank/DDBJ databases">
        <authorList>
            <person name="Kallberg Y."/>
            <person name="Tangrot J."/>
            <person name="Rosling A."/>
        </authorList>
    </citation>
    <scope>NUCLEOTIDE SEQUENCE</scope>
    <source>
        <strain evidence="1">87-6 pot B 2015</strain>
    </source>
</reference>
<keyword evidence="2" id="KW-1185">Reference proteome</keyword>
<feature type="non-terminal residue" evidence="1">
    <location>
        <position position="39"/>
    </location>
</feature>
<dbReference type="EMBL" id="CAJVPP010011084">
    <property type="protein sequence ID" value="CAG8712906.1"/>
    <property type="molecule type" value="Genomic_DNA"/>
</dbReference>
<accession>A0A9N9N894</accession>
<protein>
    <submittedName>
        <fullName evidence="1">12863_t:CDS:1</fullName>
    </submittedName>
</protein>